<gene>
    <name evidence="4" type="primary">LOC113741956</name>
</gene>
<accession>A0ABM4U8U6</accession>
<name>A0ABM4U8U6_COFAR</name>
<protein>
    <submittedName>
        <fullName evidence="4">Protein POOR HOMOLOGOUS SYNAPSIS 1 isoform X1</fullName>
    </submittedName>
</protein>
<evidence type="ECO:0000313" key="3">
    <source>
        <dbReference type="Proteomes" id="UP001652660"/>
    </source>
</evidence>
<feature type="region of interest" description="Disordered" evidence="1">
    <location>
        <begin position="47"/>
        <end position="77"/>
    </location>
</feature>
<organism evidence="3 4">
    <name type="scientific">Coffea arabica</name>
    <name type="common">Arabian coffee</name>
    <dbReference type="NCBI Taxonomy" id="13443"/>
    <lineage>
        <taxon>Eukaryota</taxon>
        <taxon>Viridiplantae</taxon>
        <taxon>Streptophyta</taxon>
        <taxon>Embryophyta</taxon>
        <taxon>Tracheophyta</taxon>
        <taxon>Spermatophyta</taxon>
        <taxon>Magnoliopsida</taxon>
        <taxon>eudicotyledons</taxon>
        <taxon>Gunneridae</taxon>
        <taxon>Pentapetalae</taxon>
        <taxon>asterids</taxon>
        <taxon>lamiids</taxon>
        <taxon>Gentianales</taxon>
        <taxon>Rubiaceae</taxon>
        <taxon>Ixoroideae</taxon>
        <taxon>Gardenieae complex</taxon>
        <taxon>Bertiereae - Coffeeae clade</taxon>
        <taxon>Coffeeae</taxon>
        <taxon>Coffea</taxon>
    </lineage>
</organism>
<evidence type="ECO:0000256" key="1">
    <source>
        <dbReference type="SAM" id="MobiDB-lite"/>
    </source>
</evidence>
<feature type="domain" description="Poor homologous synapsis 1 PH" evidence="2">
    <location>
        <begin position="19"/>
        <end position="172"/>
    </location>
</feature>
<feature type="compositionally biased region" description="Basic and acidic residues" evidence="1">
    <location>
        <begin position="47"/>
        <end position="60"/>
    </location>
</feature>
<sequence length="314" mass="34916">MDPGEIQPEQQQQTLALKQQFQIDYSVFFNYTTTSSYQNSRSLLQKEKNNNNNQVDERLIPHTKKRGRSKGGAWLSSSSSSTASLFLFRYTCHSPLVPLISLAGRIQEEHIISKLHFSWPQMSCASSSRVVLASYKDSVGQIQKFAMRFVNSLESQSFIDSLKESLKEVEATGASTGNFLLGQPENECIQMDGVHQSAAEELNPICPASDVTPLVQMSVSHDVGNAVSRETLSPANNRSIDGNLPSSFTAFLNDSCTEPQEEPLNVALEDDPFSHLVSCWVNWRNSSETPEETWLYGCPDCSSTPLLKLNILHC</sequence>
<dbReference type="Pfam" id="PF25349">
    <property type="entry name" value="PH_PHS1"/>
    <property type="match status" value="1"/>
</dbReference>
<dbReference type="Proteomes" id="UP001652660">
    <property type="component" value="Chromosome 4e"/>
</dbReference>
<reference evidence="4" key="1">
    <citation type="submission" date="2025-08" db="UniProtKB">
        <authorList>
            <consortium name="RefSeq"/>
        </authorList>
    </citation>
    <scope>IDENTIFICATION</scope>
    <source>
        <tissue evidence="4">Leaves</tissue>
    </source>
</reference>
<evidence type="ECO:0000259" key="2">
    <source>
        <dbReference type="Pfam" id="PF25349"/>
    </source>
</evidence>
<dbReference type="GeneID" id="113741956"/>
<evidence type="ECO:0000313" key="4">
    <source>
        <dbReference type="RefSeq" id="XP_071903707.1"/>
    </source>
</evidence>
<proteinExistence type="predicted"/>
<dbReference type="InterPro" id="IPR057619">
    <property type="entry name" value="PH_PHS1"/>
</dbReference>
<keyword evidence="3" id="KW-1185">Reference proteome</keyword>
<dbReference type="RefSeq" id="XP_071903707.1">
    <property type="nucleotide sequence ID" value="XM_072047606.1"/>
</dbReference>